<keyword evidence="2" id="KW-1185">Reference proteome</keyword>
<proteinExistence type="predicted"/>
<evidence type="ECO:0000313" key="1">
    <source>
        <dbReference type="EMBL" id="MBB4138572.1"/>
    </source>
</evidence>
<dbReference type="Proteomes" id="UP000549113">
    <property type="component" value="Unassembled WGS sequence"/>
</dbReference>
<protein>
    <submittedName>
        <fullName evidence="1">Uncharacterized protein</fullName>
    </submittedName>
</protein>
<dbReference type="Pfam" id="PF18855">
    <property type="entry name" value="baeRF_family11"/>
    <property type="match status" value="1"/>
</dbReference>
<dbReference type="EMBL" id="JACIFH010000001">
    <property type="protein sequence ID" value="MBB4138572.1"/>
    <property type="molecule type" value="Genomic_DNA"/>
</dbReference>
<comment type="caution">
    <text evidence="1">The sequence shown here is derived from an EMBL/GenBank/DDBJ whole genome shotgun (WGS) entry which is preliminary data.</text>
</comment>
<accession>A0AA40VL82</accession>
<dbReference type="InterPro" id="IPR041638">
    <property type="entry name" value="BaeRF_family11"/>
</dbReference>
<dbReference type="AlphaFoldDB" id="A0AA40VL82"/>
<sequence length="372" mass="40228">MLPADIPDTEQLLALVDHRDPASVTIAIESSPLPSEHERIRISLRNAVDEAERQLSDKDLPHGAAASVIGDLRALIEDDEFWQHQSRSLVVLAAPGRLDAFRLPSTLTGNVAVGDRFDTGALLRAIAFPHRAFVVELTEGGARLLEYGPDHRPVEHELALPGDHALMLEHTTTGGRFDRHRADGATGDRPEREKYARTVQDEVVKAVPDDVPLILAATPDLDPAYRAVNTHPLLLENGLEAHPDSLDDERQTAAVRALIDAHNATQLDAWREQFGTLRAEGLATSRLKEVALASASAGIAELYFDMDATDEGTIDEFGAVTHADEPGPDTYALADEIAARVLRTGGTVRAVRNSDLLDGSPVAAVLRFPLPA</sequence>
<gene>
    <name evidence="1" type="ORF">BKA10_000366</name>
</gene>
<organism evidence="1 2">
    <name type="scientific">Microbacterium invictum</name>
    <dbReference type="NCBI Taxonomy" id="515415"/>
    <lineage>
        <taxon>Bacteria</taxon>
        <taxon>Bacillati</taxon>
        <taxon>Actinomycetota</taxon>
        <taxon>Actinomycetes</taxon>
        <taxon>Micrococcales</taxon>
        <taxon>Microbacteriaceae</taxon>
        <taxon>Microbacterium</taxon>
    </lineage>
</organism>
<evidence type="ECO:0000313" key="2">
    <source>
        <dbReference type="Proteomes" id="UP000549113"/>
    </source>
</evidence>
<dbReference type="RefSeq" id="WP_183498345.1">
    <property type="nucleotide sequence ID" value="NZ_BAABCO010000003.1"/>
</dbReference>
<reference evidence="1 2" key="1">
    <citation type="submission" date="2020-08" db="EMBL/GenBank/DDBJ databases">
        <title>Sequencing the genomes of 1000 actinobacteria strains.</title>
        <authorList>
            <person name="Klenk H.-P."/>
        </authorList>
    </citation>
    <scope>NUCLEOTIDE SEQUENCE [LARGE SCALE GENOMIC DNA]</scope>
    <source>
        <strain evidence="1 2">DSM 19600</strain>
    </source>
</reference>
<name>A0AA40VL82_9MICO</name>